<reference evidence="4" key="1">
    <citation type="submission" date="2021-04" db="EMBL/GenBank/DDBJ databases">
        <title>A novel Synergistetes isolate from a pyrite-forming mixed culture.</title>
        <authorList>
            <person name="Bunk B."/>
            <person name="Sproer C."/>
            <person name="Spring S."/>
            <person name="Pester M."/>
        </authorList>
    </citation>
    <scope>NUCLEOTIDE SEQUENCE [LARGE SCALE GENOMIC DNA]</scope>
    <source>
        <strain evidence="4">J.5.4.2-T.3.5.2</strain>
    </source>
</reference>
<dbReference type="InterPro" id="IPR050267">
    <property type="entry name" value="Anti-sigma-factor_SerPK"/>
</dbReference>
<organism evidence="3 4">
    <name type="scientific">Aminithiophilus ramosus</name>
    <dbReference type="NCBI Taxonomy" id="3029084"/>
    <lineage>
        <taxon>Bacteria</taxon>
        <taxon>Thermotogati</taxon>
        <taxon>Synergistota</taxon>
        <taxon>Synergistia</taxon>
        <taxon>Synergistales</taxon>
        <taxon>Aminithiophilaceae</taxon>
        <taxon>Aminithiophilus</taxon>
    </lineage>
</organism>
<keyword evidence="1" id="KW-0723">Serine/threonine-protein kinase</keyword>
<protein>
    <submittedName>
        <fullName evidence="3">ATP-binding protein</fullName>
    </submittedName>
</protein>
<keyword evidence="1" id="KW-0418">Kinase</keyword>
<evidence type="ECO:0000313" key="4">
    <source>
        <dbReference type="Proteomes" id="UP000671879"/>
    </source>
</evidence>
<dbReference type="CDD" id="cd16936">
    <property type="entry name" value="HATPase_RsbW-like"/>
    <property type="match status" value="1"/>
</dbReference>
<dbReference type="Pfam" id="PF13581">
    <property type="entry name" value="HATPase_c_2"/>
    <property type="match status" value="1"/>
</dbReference>
<proteinExistence type="predicted"/>
<dbReference type="InterPro" id="IPR036890">
    <property type="entry name" value="HATPase_C_sf"/>
</dbReference>
<dbReference type="AlphaFoldDB" id="A0A9Q7A889"/>
<dbReference type="SUPFAM" id="SSF55874">
    <property type="entry name" value="ATPase domain of HSP90 chaperone/DNA topoisomerase II/histidine kinase"/>
    <property type="match status" value="1"/>
</dbReference>
<sequence length="139" mass="15569">MSLVEERTFEADPSRIEEITAFVSAQAEASSVAARRLPHLELALEEALVNICTYAYREPPRDVTIRLLLDDRRFAVELVDEGIPFDPLEEAPPPDLSSGLEDRAVGGLGVLLIRRVTDEVHYRREGGRNILSLVLNREC</sequence>
<dbReference type="RefSeq" id="WP_274373742.1">
    <property type="nucleotide sequence ID" value="NZ_CP072943.1"/>
</dbReference>
<dbReference type="KEGG" id="aram:KAR29_00710"/>
<dbReference type="GO" id="GO:0004674">
    <property type="term" value="F:protein serine/threonine kinase activity"/>
    <property type="evidence" value="ECO:0007669"/>
    <property type="project" value="UniProtKB-KW"/>
</dbReference>
<evidence type="ECO:0000313" key="3">
    <source>
        <dbReference type="EMBL" id="QTX32505.1"/>
    </source>
</evidence>
<dbReference type="EMBL" id="CP072943">
    <property type="protein sequence ID" value="QTX32505.1"/>
    <property type="molecule type" value="Genomic_DNA"/>
</dbReference>
<accession>A0A9Q7A889</accession>
<evidence type="ECO:0000259" key="2">
    <source>
        <dbReference type="Pfam" id="PF13581"/>
    </source>
</evidence>
<feature type="domain" description="Histidine kinase/HSP90-like ATPase" evidence="2">
    <location>
        <begin position="9"/>
        <end position="134"/>
    </location>
</feature>
<dbReference type="GO" id="GO:0005524">
    <property type="term" value="F:ATP binding"/>
    <property type="evidence" value="ECO:0007669"/>
    <property type="project" value="UniProtKB-KW"/>
</dbReference>
<keyword evidence="3" id="KW-0547">Nucleotide-binding</keyword>
<name>A0A9Q7A889_9BACT</name>
<gene>
    <name evidence="3" type="ORF">KAR29_00710</name>
</gene>
<keyword evidence="1" id="KW-0808">Transferase</keyword>
<evidence type="ECO:0000256" key="1">
    <source>
        <dbReference type="ARBA" id="ARBA00022527"/>
    </source>
</evidence>
<dbReference type="PANTHER" id="PTHR35526:SF6">
    <property type="entry name" value="SLR1861 PROTEIN"/>
    <property type="match status" value="1"/>
</dbReference>
<keyword evidence="4" id="KW-1185">Reference proteome</keyword>
<keyword evidence="3" id="KW-0067">ATP-binding</keyword>
<dbReference type="InterPro" id="IPR003594">
    <property type="entry name" value="HATPase_dom"/>
</dbReference>
<dbReference type="Gene3D" id="3.30.565.10">
    <property type="entry name" value="Histidine kinase-like ATPase, C-terminal domain"/>
    <property type="match status" value="1"/>
</dbReference>
<dbReference type="PANTHER" id="PTHR35526">
    <property type="entry name" value="ANTI-SIGMA-F FACTOR RSBW-RELATED"/>
    <property type="match status" value="1"/>
</dbReference>
<dbReference type="Proteomes" id="UP000671879">
    <property type="component" value="Chromosome"/>
</dbReference>